<dbReference type="Pfam" id="PF14697">
    <property type="entry name" value="Fer4_21"/>
    <property type="match status" value="1"/>
</dbReference>
<keyword evidence="4" id="KW-0411">Iron-sulfur</keyword>
<dbReference type="GO" id="GO:0009055">
    <property type="term" value="F:electron transfer activity"/>
    <property type="evidence" value="ECO:0007669"/>
    <property type="project" value="InterPro"/>
</dbReference>
<keyword evidence="1" id="KW-0004">4Fe-4S</keyword>
<evidence type="ECO:0000256" key="1">
    <source>
        <dbReference type="ARBA" id="ARBA00022485"/>
    </source>
</evidence>
<dbReference type="GO" id="GO:0051539">
    <property type="term" value="F:4 iron, 4 sulfur cluster binding"/>
    <property type="evidence" value="ECO:0007669"/>
    <property type="project" value="UniProtKB-KW"/>
</dbReference>
<dbReference type="InterPro" id="IPR017900">
    <property type="entry name" value="4Fe4S_Fe_S_CS"/>
</dbReference>
<comment type="caution">
    <text evidence="7">The sequence shown here is derived from an EMBL/GenBank/DDBJ whole genome shotgun (WGS) entry which is preliminary data.</text>
</comment>
<protein>
    <submittedName>
        <fullName evidence="7">Electron transport complex subunit RsxB</fullName>
    </submittedName>
</protein>
<name>A0A1J5P3I7_9ZZZZ</name>
<dbReference type="AlphaFoldDB" id="A0A1J5P3I7"/>
<organism evidence="7">
    <name type="scientific">mine drainage metagenome</name>
    <dbReference type="NCBI Taxonomy" id="410659"/>
    <lineage>
        <taxon>unclassified sequences</taxon>
        <taxon>metagenomes</taxon>
        <taxon>ecological metagenomes</taxon>
    </lineage>
</organism>
<sequence>MARLAAITGRAIKPLNPDHGPEKPRTVAFIDEAWCIGCTLCLQACPVDAIFGSNKLMHTVLERYCTGCELCLPVCPVDCIALENASGQATGWSAWSPELARQAQNRYELRSYRRLHDKPDSDISPEEQSAPEWADGPLQRNLTDSELAQKKRAVIEEALARSRAKRSAAKPLG</sequence>
<accession>A0A1J5P3I7</accession>
<dbReference type="PANTHER" id="PTHR42859:SF3">
    <property type="entry name" value="ION-TRANSLOCATING OXIDOREDUCTASE COMPLEX SUBUNIT B"/>
    <property type="match status" value="1"/>
</dbReference>
<evidence type="ECO:0000259" key="6">
    <source>
        <dbReference type="PROSITE" id="PS51379"/>
    </source>
</evidence>
<dbReference type="Gene3D" id="3.30.70.20">
    <property type="match status" value="1"/>
</dbReference>
<proteinExistence type="predicted"/>
<dbReference type="SUPFAM" id="SSF54862">
    <property type="entry name" value="4Fe-4S ferredoxins"/>
    <property type="match status" value="1"/>
</dbReference>
<dbReference type="InterPro" id="IPR050294">
    <property type="entry name" value="RnfB_subfamily"/>
</dbReference>
<feature type="domain" description="4Fe-4S ferredoxin-type" evidence="6">
    <location>
        <begin position="56"/>
        <end position="85"/>
    </location>
</feature>
<dbReference type="GO" id="GO:0046872">
    <property type="term" value="F:metal ion binding"/>
    <property type="evidence" value="ECO:0007669"/>
    <property type="project" value="UniProtKB-KW"/>
</dbReference>
<feature type="region of interest" description="Disordered" evidence="5">
    <location>
        <begin position="117"/>
        <end position="146"/>
    </location>
</feature>
<dbReference type="NCBIfam" id="TIGR01944">
    <property type="entry name" value="rnfB"/>
    <property type="match status" value="1"/>
</dbReference>
<dbReference type="InterPro" id="IPR010207">
    <property type="entry name" value="Elect_transpt_cplx_RnfB/RsxB"/>
</dbReference>
<dbReference type="InterPro" id="IPR017896">
    <property type="entry name" value="4Fe4S_Fe-S-bd"/>
</dbReference>
<gene>
    <name evidence="7" type="primary">rsxB_19</name>
    <name evidence="7" type="ORF">GALL_523390</name>
</gene>
<evidence type="ECO:0000313" key="7">
    <source>
        <dbReference type="EMBL" id="OIQ66097.1"/>
    </source>
</evidence>
<evidence type="ECO:0000256" key="2">
    <source>
        <dbReference type="ARBA" id="ARBA00022723"/>
    </source>
</evidence>
<feature type="domain" description="4Fe-4S ferredoxin-type" evidence="6">
    <location>
        <begin position="26"/>
        <end position="55"/>
    </location>
</feature>
<dbReference type="PROSITE" id="PS00198">
    <property type="entry name" value="4FE4S_FER_1"/>
    <property type="match status" value="2"/>
</dbReference>
<dbReference type="EMBL" id="MLJW01006839">
    <property type="protein sequence ID" value="OIQ66097.1"/>
    <property type="molecule type" value="Genomic_DNA"/>
</dbReference>
<dbReference type="PROSITE" id="PS51379">
    <property type="entry name" value="4FE4S_FER_2"/>
    <property type="match status" value="2"/>
</dbReference>
<evidence type="ECO:0000256" key="4">
    <source>
        <dbReference type="ARBA" id="ARBA00023014"/>
    </source>
</evidence>
<dbReference type="PANTHER" id="PTHR42859">
    <property type="entry name" value="OXIDOREDUCTASE"/>
    <property type="match status" value="1"/>
</dbReference>
<reference evidence="7" key="1">
    <citation type="submission" date="2016-10" db="EMBL/GenBank/DDBJ databases">
        <title>Sequence of Gallionella enrichment culture.</title>
        <authorList>
            <person name="Poehlein A."/>
            <person name="Muehling M."/>
            <person name="Daniel R."/>
        </authorList>
    </citation>
    <scope>NUCLEOTIDE SEQUENCE</scope>
</reference>
<evidence type="ECO:0000256" key="3">
    <source>
        <dbReference type="ARBA" id="ARBA00023004"/>
    </source>
</evidence>
<keyword evidence="3" id="KW-0408">Iron</keyword>
<evidence type="ECO:0000256" key="5">
    <source>
        <dbReference type="SAM" id="MobiDB-lite"/>
    </source>
</evidence>
<keyword evidence="2" id="KW-0479">Metal-binding</keyword>